<organism evidence="2 3">
    <name type="scientific">Tetrahymena thermophila (strain SB210)</name>
    <dbReference type="NCBI Taxonomy" id="312017"/>
    <lineage>
        <taxon>Eukaryota</taxon>
        <taxon>Sar</taxon>
        <taxon>Alveolata</taxon>
        <taxon>Ciliophora</taxon>
        <taxon>Intramacronucleata</taxon>
        <taxon>Oligohymenophorea</taxon>
        <taxon>Hymenostomatida</taxon>
        <taxon>Tetrahymenina</taxon>
        <taxon>Tetrahymenidae</taxon>
        <taxon>Tetrahymena</taxon>
    </lineage>
</organism>
<sequence length="185" mass="22001">MKQIFNWFYSHNFLMSTLLLIYYLILENAKLEKYYIINKDIFLVINVLKGAILWLTHIKNLKMVQFNARNALQNMQRNVTQIKLFQINTSGENQIQQIIFSLAICQVVMNQLTIQQMDAQKVISVLYATLVIIRVYTGELAMLKMGNIVMNAVKQQIFTSLWRYLFYFIHFTYHQVCIHRSKLTY</sequence>
<keyword evidence="3" id="KW-1185">Reference proteome</keyword>
<accession>Q233V1</accession>
<dbReference type="AlphaFoldDB" id="Q233V1"/>
<gene>
    <name evidence="2" type="ORF">TTHERM_00986260</name>
</gene>
<keyword evidence="1" id="KW-0472">Membrane</keyword>
<proteinExistence type="predicted"/>
<dbReference type="KEGG" id="tet:TTHERM_00986260"/>
<evidence type="ECO:0000313" key="3">
    <source>
        <dbReference type="Proteomes" id="UP000009168"/>
    </source>
</evidence>
<name>Q233V1_TETTS</name>
<feature type="transmembrane region" description="Helical" evidence="1">
    <location>
        <begin position="37"/>
        <end position="56"/>
    </location>
</feature>
<keyword evidence="1" id="KW-1133">Transmembrane helix</keyword>
<protein>
    <submittedName>
        <fullName evidence="2">Transmembrane protein, putative</fullName>
    </submittedName>
</protein>
<dbReference type="GeneID" id="7846646"/>
<dbReference type="HOGENOM" id="CLU_003191_4_1_1"/>
<keyword evidence="1 2" id="KW-0812">Transmembrane</keyword>
<dbReference type="InParanoid" id="Q233V1"/>
<dbReference type="EMBL" id="GG662768">
    <property type="protein sequence ID" value="EAR91833.2"/>
    <property type="molecule type" value="Genomic_DNA"/>
</dbReference>
<dbReference type="RefSeq" id="XP_001012078.2">
    <property type="nucleotide sequence ID" value="XM_001012078.2"/>
</dbReference>
<dbReference type="Proteomes" id="UP000009168">
    <property type="component" value="Unassembled WGS sequence"/>
</dbReference>
<reference evidence="3" key="1">
    <citation type="journal article" date="2006" name="PLoS Biol.">
        <title>Macronuclear genome sequence of the ciliate Tetrahymena thermophila, a model eukaryote.</title>
        <authorList>
            <person name="Eisen J.A."/>
            <person name="Coyne R.S."/>
            <person name="Wu M."/>
            <person name="Wu D."/>
            <person name="Thiagarajan M."/>
            <person name="Wortman J.R."/>
            <person name="Badger J.H."/>
            <person name="Ren Q."/>
            <person name="Amedeo P."/>
            <person name="Jones K.M."/>
            <person name="Tallon L.J."/>
            <person name="Delcher A.L."/>
            <person name="Salzberg S.L."/>
            <person name="Silva J.C."/>
            <person name="Haas B.J."/>
            <person name="Majoros W.H."/>
            <person name="Farzad M."/>
            <person name="Carlton J.M."/>
            <person name="Smith R.K. Jr."/>
            <person name="Garg J."/>
            <person name="Pearlman R.E."/>
            <person name="Karrer K.M."/>
            <person name="Sun L."/>
            <person name="Manning G."/>
            <person name="Elde N.C."/>
            <person name="Turkewitz A.P."/>
            <person name="Asai D.J."/>
            <person name="Wilkes D.E."/>
            <person name="Wang Y."/>
            <person name="Cai H."/>
            <person name="Collins K."/>
            <person name="Stewart B.A."/>
            <person name="Lee S.R."/>
            <person name="Wilamowska K."/>
            <person name="Weinberg Z."/>
            <person name="Ruzzo W.L."/>
            <person name="Wloga D."/>
            <person name="Gaertig J."/>
            <person name="Frankel J."/>
            <person name="Tsao C.-C."/>
            <person name="Gorovsky M.A."/>
            <person name="Keeling P.J."/>
            <person name="Waller R.F."/>
            <person name="Patron N.J."/>
            <person name="Cherry J.M."/>
            <person name="Stover N.A."/>
            <person name="Krieger C.J."/>
            <person name="del Toro C."/>
            <person name="Ryder H.F."/>
            <person name="Williamson S.C."/>
            <person name="Barbeau R.A."/>
            <person name="Hamilton E.P."/>
            <person name="Orias E."/>
        </authorList>
    </citation>
    <scope>NUCLEOTIDE SEQUENCE [LARGE SCALE GENOMIC DNA]</scope>
    <source>
        <strain evidence="3">SB210</strain>
    </source>
</reference>
<evidence type="ECO:0000256" key="1">
    <source>
        <dbReference type="SAM" id="Phobius"/>
    </source>
</evidence>
<feature type="transmembrane region" description="Helical" evidence="1">
    <location>
        <begin position="7"/>
        <end position="25"/>
    </location>
</feature>
<evidence type="ECO:0000313" key="2">
    <source>
        <dbReference type="EMBL" id="EAR91833.2"/>
    </source>
</evidence>